<reference evidence="1 3" key="1">
    <citation type="submission" date="2018-08" db="EMBL/GenBank/DDBJ databases">
        <title>Genomic investigation of the strawberry pathogen Phytophthora fragariae indicates pathogenicity is determined by transcriptional variation in three key races.</title>
        <authorList>
            <person name="Adams T.M."/>
            <person name="Armitage A.D."/>
            <person name="Sobczyk M.K."/>
            <person name="Bates H.J."/>
            <person name="Dunwell J.M."/>
            <person name="Nellist C.F."/>
            <person name="Harrison R.J."/>
        </authorList>
    </citation>
    <scope>NUCLEOTIDE SEQUENCE [LARGE SCALE GENOMIC DNA]</scope>
    <source>
        <strain evidence="2 4">BC-23</strain>
        <strain evidence="1 3">NOV-27</strain>
    </source>
</reference>
<dbReference type="EMBL" id="QXGC01002270">
    <property type="protein sequence ID" value="KAE9188352.1"/>
    <property type="molecule type" value="Genomic_DNA"/>
</dbReference>
<dbReference type="EMBL" id="QXGB01003375">
    <property type="protein sequence ID" value="KAE9171140.1"/>
    <property type="molecule type" value="Genomic_DNA"/>
</dbReference>
<dbReference type="AlphaFoldDB" id="A0A6A3VTV0"/>
<proteinExistence type="predicted"/>
<evidence type="ECO:0000313" key="4">
    <source>
        <dbReference type="Proteomes" id="UP000476176"/>
    </source>
</evidence>
<sequence length="144" mass="15426">MPQHEMNDTVETNESAEMNENTEMNWSAGISMNDEMNLDGVGDEVDRGAGSHVVDDVEVVAGTKVDLHPQTTAAAQISRPVMRIAVGVTGSGRAATRVARVAAHLALKMSVHCSDDVGGANDTMNECEKNHLDGDTNSHRERKV</sequence>
<name>A0A6A3VTV0_9STRA</name>
<dbReference type="Proteomes" id="UP000433483">
    <property type="component" value="Unassembled WGS sequence"/>
</dbReference>
<comment type="caution">
    <text evidence="1">The sequence shown here is derived from an EMBL/GenBank/DDBJ whole genome shotgun (WGS) entry which is preliminary data.</text>
</comment>
<organism evidence="1 3">
    <name type="scientific">Phytophthora fragariae</name>
    <dbReference type="NCBI Taxonomy" id="53985"/>
    <lineage>
        <taxon>Eukaryota</taxon>
        <taxon>Sar</taxon>
        <taxon>Stramenopiles</taxon>
        <taxon>Oomycota</taxon>
        <taxon>Peronosporomycetes</taxon>
        <taxon>Peronosporales</taxon>
        <taxon>Peronosporaceae</taxon>
        <taxon>Phytophthora</taxon>
    </lineage>
</organism>
<protein>
    <submittedName>
        <fullName evidence="1">Uncharacterized protein</fullName>
    </submittedName>
</protein>
<evidence type="ECO:0000313" key="1">
    <source>
        <dbReference type="EMBL" id="KAE9171140.1"/>
    </source>
</evidence>
<dbReference type="Proteomes" id="UP000476176">
    <property type="component" value="Unassembled WGS sequence"/>
</dbReference>
<keyword evidence="3" id="KW-1185">Reference proteome</keyword>
<evidence type="ECO:0000313" key="2">
    <source>
        <dbReference type="EMBL" id="KAE9188352.1"/>
    </source>
</evidence>
<gene>
    <name evidence="2" type="ORF">PF004_g22531</name>
    <name evidence="1" type="ORF">PF005_g27264</name>
</gene>
<accession>A0A6A3VTV0</accession>
<evidence type="ECO:0000313" key="3">
    <source>
        <dbReference type="Proteomes" id="UP000433483"/>
    </source>
</evidence>